<sequence length="99" mass="10930">MTDATRPTTDITLLGRSYVIACPPDEQEKLERAARYLDRAMSGIHAQNNLLGTERIAIMAALNIAHELLETLDTQRAGEQSLDALSARLEQALADTPRR</sequence>
<evidence type="ECO:0000256" key="7">
    <source>
        <dbReference type="ARBA" id="ARBA00023210"/>
    </source>
</evidence>
<dbReference type="RefSeq" id="WP_183329872.1">
    <property type="nucleotide sequence ID" value="NZ_JACHZF010000004.1"/>
</dbReference>
<dbReference type="GO" id="GO:0000921">
    <property type="term" value="P:septin ring assembly"/>
    <property type="evidence" value="ECO:0007669"/>
    <property type="project" value="TreeGrafter"/>
</dbReference>
<dbReference type="Proteomes" id="UP000553442">
    <property type="component" value="Unassembled WGS sequence"/>
</dbReference>
<comment type="caution">
    <text evidence="12">The sequence shown here is derived from an EMBL/GenBank/DDBJ whole genome shotgun (WGS) entry which is preliminary data.</text>
</comment>
<dbReference type="EMBL" id="JACHZF010000004">
    <property type="protein sequence ID" value="MBB3329782.1"/>
    <property type="molecule type" value="Genomic_DNA"/>
</dbReference>
<dbReference type="GO" id="GO:0030428">
    <property type="term" value="C:cell septum"/>
    <property type="evidence" value="ECO:0007669"/>
    <property type="project" value="TreeGrafter"/>
</dbReference>
<comment type="subunit">
    <text evidence="10">Homodimer. Interacts with FtsZ.</text>
</comment>
<keyword evidence="6" id="KW-0175">Coiled coil</keyword>
<evidence type="ECO:0000256" key="3">
    <source>
        <dbReference type="ARBA" id="ARBA00015195"/>
    </source>
</evidence>
<evidence type="ECO:0000256" key="6">
    <source>
        <dbReference type="ARBA" id="ARBA00023054"/>
    </source>
</evidence>
<dbReference type="Pfam" id="PF05164">
    <property type="entry name" value="ZapA"/>
    <property type="match status" value="1"/>
</dbReference>
<evidence type="ECO:0000256" key="4">
    <source>
        <dbReference type="ARBA" id="ARBA00022490"/>
    </source>
</evidence>
<dbReference type="GO" id="GO:0043093">
    <property type="term" value="P:FtsZ-dependent cytokinesis"/>
    <property type="evidence" value="ECO:0007669"/>
    <property type="project" value="TreeGrafter"/>
</dbReference>
<dbReference type="PANTHER" id="PTHR34981">
    <property type="entry name" value="CELL DIVISION PROTEIN ZAPA"/>
    <property type="match status" value="1"/>
</dbReference>
<keyword evidence="7" id="KW-0717">Septation</keyword>
<dbReference type="PANTHER" id="PTHR34981:SF1">
    <property type="entry name" value="CELL DIVISION PROTEIN ZAPA"/>
    <property type="match status" value="1"/>
</dbReference>
<evidence type="ECO:0000256" key="11">
    <source>
        <dbReference type="ARBA" id="ARBA00033158"/>
    </source>
</evidence>
<name>A0A7W5P9P8_9GAMM</name>
<dbReference type="Gene3D" id="3.30.160.880">
    <property type="entry name" value="Cell division protein ZapA protomer, N-terminal domain"/>
    <property type="match status" value="1"/>
</dbReference>
<keyword evidence="13" id="KW-1185">Reference proteome</keyword>
<evidence type="ECO:0000256" key="10">
    <source>
        <dbReference type="ARBA" id="ARBA00026068"/>
    </source>
</evidence>
<dbReference type="AlphaFoldDB" id="A0A7W5P9P8"/>
<keyword evidence="4" id="KW-0963">Cytoplasm</keyword>
<accession>A0A7W5P9P8</accession>
<dbReference type="SUPFAM" id="SSF102829">
    <property type="entry name" value="Cell division protein ZapA-like"/>
    <property type="match status" value="1"/>
</dbReference>
<proteinExistence type="inferred from homology"/>
<gene>
    <name evidence="12" type="ORF">BDK63_000622</name>
</gene>
<comment type="similarity">
    <text evidence="2">Belongs to the ZapA family. Type 1 subfamily.</text>
</comment>
<evidence type="ECO:0000256" key="8">
    <source>
        <dbReference type="ARBA" id="ARBA00023306"/>
    </source>
</evidence>
<dbReference type="GO" id="GO:0032153">
    <property type="term" value="C:cell division site"/>
    <property type="evidence" value="ECO:0007669"/>
    <property type="project" value="TreeGrafter"/>
</dbReference>
<protein>
    <recommendedName>
        <fullName evidence="3">Cell division protein ZapA</fullName>
    </recommendedName>
    <alternativeName>
        <fullName evidence="11">Z ring-associated protein ZapA</fullName>
    </alternativeName>
</protein>
<evidence type="ECO:0000313" key="12">
    <source>
        <dbReference type="EMBL" id="MBB3329782.1"/>
    </source>
</evidence>
<evidence type="ECO:0000256" key="1">
    <source>
        <dbReference type="ARBA" id="ARBA00004496"/>
    </source>
</evidence>
<reference evidence="12 13" key="1">
    <citation type="submission" date="2020-08" db="EMBL/GenBank/DDBJ databases">
        <title>Genomic Encyclopedia of Archaeal and Bacterial Type Strains, Phase II (KMG-II): from individual species to whole genera.</title>
        <authorList>
            <person name="Goeker M."/>
        </authorList>
    </citation>
    <scope>NUCLEOTIDE SEQUENCE [LARGE SCALE GENOMIC DNA]</scope>
    <source>
        <strain evidence="12 13">5AG</strain>
    </source>
</reference>
<evidence type="ECO:0000313" key="13">
    <source>
        <dbReference type="Proteomes" id="UP000553442"/>
    </source>
</evidence>
<evidence type="ECO:0000256" key="2">
    <source>
        <dbReference type="ARBA" id="ARBA00010074"/>
    </source>
</evidence>
<evidence type="ECO:0000256" key="5">
    <source>
        <dbReference type="ARBA" id="ARBA00022618"/>
    </source>
</evidence>
<dbReference type="InterPro" id="IPR036192">
    <property type="entry name" value="Cell_div_ZapA-like_sf"/>
</dbReference>
<dbReference type="InterPro" id="IPR042233">
    <property type="entry name" value="Cell_div_ZapA_N"/>
</dbReference>
<comment type="function">
    <text evidence="9">Activator of cell division through the inhibition of FtsZ GTPase activity, therefore promoting FtsZ assembly into bundles of protofilaments necessary for the formation of the division Z ring. It is recruited early at mid-cell but it is not essential for cell division.</text>
</comment>
<keyword evidence="5 12" id="KW-0132">Cell division</keyword>
<evidence type="ECO:0000256" key="9">
    <source>
        <dbReference type="ARBA" id="ARBA00024910"/>
    </source>
</evidence>
<dbReference type="GO" id="GO:0000917">
    <property type="term" value="P:division septum assembly"/>
    <property type="evidence" value="ECO:0007669"/>
    <property type="project" value="UniProtKB-KW"/>
</dbReference>
<dbReference type="GO" id="GO:0005829">
    <property type="term" value="C:cytosol"/>
    <property type="evidence" value="ECO:0007669"/>
    <property type="project" value="TreeGrafter"/>
</dbReference>
<keyword evidence="8" id="KW-0131">Cell cycle</keyword>
<dbReference type="Gene3D" id="1.20.5.50">
    <property type="match status" value="1"/>
</dbReference>
<dbReference type="InterPro" id="IPR007838">
    <property type="entry name" value="Cell_div_ZapA-like"/>
</dbReference>
<comment type="subcellular location">
    <subcellularLocation>
        <location evidence="1">Cytoplasm</location>
    </subcellularLocation>
</comment>
<organism evidence="12 13">
    <name type="scientific">Halomonas campaniensis</name>
    <dbReference type="NCBI Taxonomy" id="213554"/>
    <lineage>
        <taxon>Bacteria</taxon>
        <taxon>Pseudomonadati</taxon>
        <taxon>Pseudomonadota</taxon>
        <taxon>Gammaproteobacteria</taxon>
        <taxon>Oceanospirillales</taxon>
        <taxon>Halomonadaceae</taxon>
        <taxon>Halomonas</taxon>
    </lineage>
</organism>